<evidence type="ECO:0000313" key="3">
    <source>
        <dbReference type="Proteomes" id="UP000001052"/>
    </source>
</evidence>
<evidence type="ECO:0000313" key="2">
    <source>
        <dbReference type="EMBL" id="ACV68500.1"/>
    </source>
</evidence>
<reference evidence="2 3" key="2">
    <citation type="journal article" date="2010" name="Stand. Genomic Sci.">
        <title>Complete genome sequence of Desulfohalobium retbaense type strain (HR(100)).</title>
        <authorList>
            <person name="Spring S."/>
            <person name="Nolan M."/>
            <person name="Lapidus A."/>
            <person name="Glavina Del Rio T."/>
            <person name="Copeland A."/>
            <person name="Tice H."/>
            <person name="Cheng J.F."/>
            <person name="Lucas S."/>
            <person name="Land M."/>
            <person name="Chen F."/>
            <person name="Bruce D."/>
            <person name="Goodwin L."/>
            <person name="Pitluck S."/>
            <person name="Ivanova N."/>
            <person name="Mavromatis K."/>
            <person name="Mikhailova N."/>
            <person name="Pati A."/>
            <person name="Chen A."/>
            <person name="Palaniappan K."/>
            <person name="Hauser L."/>
            <person name="Chang Y.J."/>
            <person name="Jeffries C.D."/>
            <person name="Munk C."/>
            <person name="Kiss H."/>
            <person name="Chain P."/>
            <person name="Han C."/>
            <person name="Brettin T."/>
            <person name="Detter J.C."/>
            <person name="Schuler E."/>
            <person name="Goker M."/>
            <person name="Rohde M."/>
            <person name="Bristow J."/>
            <person name="Eisen J.A."/>
            <person name="Markowitz V."/>
            <person name="Hugenholtz P."/>
            <person name="Kyrpides N.C."/>
            <person name="Klenk H.P."/>
        </authorList>
    </citation>
    <scope>NUCLEOTIDE SEQUENCE [LARGE SCALE GENOMIC DNA]</scope>
    <source>
        <strain evidence="2 3">DSM 5692</strain>
    </source>
</reference>
<dbReference type="STRING" id="485915.Dret_1212"/>
<accession>C8X1S8</accession>
<gene>
    <name evidence="2" type="ordered locus">Dret_1212</name>
</gene>
<sequence>MGEISCSKAVDLKKCFLLLIIIMVIGLQNRMSRYVAIETQEGAYGRQ</sequence>
<dbReference type="AlphaFoldDB" id="C8X1S8"/>
<dbReference type="KEGG" id="drt:Dret_1212"/>
<keyword evidence="1" id="KW-0472">Membrane</keyword>
<evidence type="ECO:0000256" key="1">
    <source>
        <dbReference type="SAM" id="Phobius"/>
    </source>
</evidence>
<keyword evidence="1" id="KW-1133">Transmembrane helix</keyword>
<organism evidence="2 3">
    <name type="scientific">Desulfohalobium retbaense (strain ATCC 49708 / DSM 5692 / JCM 16813 / HR100)</name>
    <dbReference type="NCBI Taxonomy" id="485915"/>
    <lineage>
        <taxon>Bacteria</taxon>
        <taxon>Pseudomonadati</taxon>
        <taxon>Thermodesulfobacteriota</taxon>
        <taxon>Desulfovibrionia</taxon>
        <taxon>Desulfovibrionales</taxon>
        <taxon>Desulfohalobiaceae</taxon>
        <taxon>Desulfohalobium</taxon>
    </lineage>
</organism>
<feature type="transmembrane region" description="Helical" evidence="1">
    <location>
        <begin position="12"/>
        <end position="29"/>
    </location>
</feature>
<keyword evidence="3" id="KW-1185">Reference proteome</keyword>
<reference evidence="3" key="1">
    <citation type="submission" date="2009-09" db="EMBL/GenBank/DDBJ databases">
        <title>The complete chromosome of Desulfohalobium retbaense DSM 5692.</title>
        <authorList>
            <consortium name="US DOE Joint Genome Institute (JGI-PGF)"/>
            <person name="Lucas S."/>
            <person name="Copeland A."/>
            <person name="Lapidus A."/>
            <person name="Glavina del Rio T."/>
            <person name="Dalin E."/>
            <person name="Tice H."/>
            <person name="Bruce D."/>
            <person name="Goodwin L."/>
            <person name="Pitluck S."/>
            <person name="Kyrpides N."/>
            <person name="Mavromatis K."/>
            <person name="Ivanova N."/>
            <person name="Mikhailova N."/>
            <person name="Munk A.C."/>
            <person name="Brettin T."/>
            <person name="Detter J.C."/>
            <person name="Han C."/>
            <person name="Tapia R."/>
            <person name="Larimer F."/>
            <person name="Land M."/>
            <person name="Hauser L."/>
            <person name="Markowitz V."/>
            <person name="Cheng J.-F."/>
            <person name="Hugenholtz P."/>
            <person name="Woyke T."/>
            <person name="Wu D."/>
            <person name="Spring S."/>
            <person name="Klenk H.-P."/>
            <person name="Eisen J.A."/>
        </authorList>
    </citation>
    <scope>NUCLEOTIDE SEQUENCE [LARGE SCALE GENOMIC DNA]</scope>
    <source>
        <strain evidence="3">DSM 5692</strain>
    </source>
</reference>
<proteinExistence type="predicted"/>
<keyword evidence="1" id="KW-0812">Transmembrane</keyword>
<dbReference type="EMBL" id="CP001734">
    <property type="protein sequence ID" value="ACV68500.1"/>
    <property type="molecule type" value="Genomic_DNA"/>
</dbReference>
<dbReference type="Proteomes" id="UP000001052">
    <property type="component" value="Chromosome"/>
</dbReference>
<protein>
    <submittedName>
        <fullName evidence="2">Uncharacterized protein</fullName>
    </submittedName>
</protein>
<dbReference type="HOGENOM" id="CLU_3167302_0_0_7"/>
<name>C8X1S8_DESRD</name>